<gene>
    <name evidence="13" type="ORF">S01H4_52503</name>
</gene>
<evidence type="ECO:0000256" key="3">
    <source>
        <dbReference type="ARBA" id="ARBA00022719"/>
    </source>
</evidence>
<protein>
    <recommendedName>
        <fullName evidence="12">4Fe-4S ferredoxin-type domain-containing protein</fullName>
    </recommendedName>
</protein>
<feature type="domain" description="4Fe-4S ferredoxin-type" evidence="12">
    <location>
        <begin position="81"/>
        <end position="110"/>
    </location>
</feature>
<dbReference type="GO" id="GO:0048038">
    <property type="term" value="F:quinone binding"/>
    <property type="evidence" value="ECO:0007669"/>
    <property type="project" value="UniProtKB-KW"/>
</dbReference>
<evidence type="ECO:0000313" key="13">
    <source>
        <dbReference type="EMBL" id="GAH13141.1"/>
    </source>
</evidence>
<keyword evidence="5" id="KW-0677">Repeat</keyword>
<keyword evidence="8" id="KW-0411">Iron-sulfur</keyword>
<dbReference type="InterPro" id="IPR017896">
    <property type="entry name" value="4Fe4S_Fe-S-bd"/>
</dbReference>
<keyword evidence="9" id="KW-0520">NAD</keyword>
<proteinExistence type="predicted"/>
<dbReference type="PANTHER" id="PTHR10849">
    <property type="entry name" value="NADH DEHYDROGENASE UBIQUINONE IRON-SULFUR PROTEIN 8, MITOCHONDRIAL"/>
    <property type="match status" value="1"/>
</dbReference>
<evidence type="ECO:0000259" key="12">
    <source>
        <dbReference type="PROSITE" id="PS51379"/>
    </source>
</evidence>
<feature type="domain" description="4Fe-4S ferredoxin-type" evidence="12">
    <location>
        <begin position="37"/>
        <end position="67"/>
    </location>
</feature>
<reference evidence="13" key="1">
    <citation type="journal article" date="2014" name="Front. Microbiol.">
        <title>High frequency of phylogenetically diverse reductive dehalogenase-homologous genes in deep subseafloor sedimentary metagenomes.</title>
        <authorList>
            <person name="Kawai M."/>
            <person name="Futagami T."/>
            <person name="Toyoda A."/>
            <person name="Takaki Y."/>
            <person name="Nishi S."/>
            <person name="Hori S."/>
            <person name="Arai W."/>
            <person name="Tsubouchi T."/>
            <person name="Morono Y."/>
            <person name="Uchiyama I."/>
            <person name="Ito T."/>
            <person name="Fujiyama A."/>
            <person name="Inagaki F."/>
            <person name="Takami H."/>
        </authorList>
    </citation>
    <scope>NUCLEOTIDE SEQUENCE</scope>
    <source>
        <strain evidence="13">Expedition CK06-06</strain>
    </source>
</reference>
<evidence type="ECO:0000256" key="2">
    <source>
        <dbReference type="ARBA" id="ARBA00022485"/>
    </source>
</evidence>
<dbReference type="GO" id="GO:0016651">
    <property type="term" value="F:oxidoreductase activity, acting on NAD(P)H"/>
    <property type="evidence" value="ECO:0007669"/>
    <property type="project" value="InterPro"/>
</dbReference>
<keyword evidence="1" id="KW-1003">Cell membrane</keyword>
<evidence type="ECO:0000256" key="5">
    <source>
        <dbReference type="ARBA" id="ARBA00022737"/>
    </source>
</evidence>
<evidence type="ECO:0000256" key="11">
    <source>
        <dbReference type="ARBA" id="ARBA00023136"/>
    </source>
</evidence>
<evidence type="ECO:0000256" key="1">
    <source>
        <dbReference type="ARBA" id="ARBA00022475"/>
    </source>
</evidence>
<dbReference type="PROSITE" id="PS00198">
    <property type="entry name" value="4FE4S_FER_1"/>
    <property type="match status" value="2"/>
</dbReference>
<accession>X1CXB4</accession>
<keyword evidence="4" id="KW-0479">Metal-binding</keyword>
<keyword evidence="11" id="KW-0472">Membrane</keyword>
<name>X1CXB4_9ZZZZ</name>
<evidence type="ECO:0000256" key="10">
    <source>
        <dbReference type="ARBA" id="ARBA00023075"/>
    </source>
</evidence>
<keyword evidence="2" id="KW-0004">4Fe-4S</keyword>
<keyword evidence="7" id="KW-0408">Iron</keyword>
<keyword evidence="10" id="KW-0830">Ubiquinone</keyword>
<evidence type="ECO:0000256" key="7">
    <source>
        <dbReference type="ARBA" id="ARBA00023004"/>
    </source>
</evidence>
<keyword evidence="6" id="KW-1278">Translocase</keyword>
<sequence length="129" mass="14956">MAKPSLLSSFKAIRYLFKKPKTLRYPFELKEPALRYRGFHLNDWDKCTGCGNCADICPNEAIEMVKIPELKSKPEEGVKNERPKLDYGRCCFCGLCVDICPPGSLRLSRDYFHIHFKTDTFTFIPKDEQ</sequence>
<comment type="caution">
    <text evidence="13">The sequence shown here is derived from an EMBL/GenBank/DDBJ whole genome shotgun (WGS) entry which is preliminary data.</text>
</comment>
<dbReference type="GO" id="GO:0046872">
    <property type="term" value="F:metal ion binding"/>
    <property type="evidence" value="ECO:0007669"/>
    <property type="project" value="UniProtKB-KW"/>
</dbReference>
<dbReference type="AlphaFoldDB" id="X1CXB4"/>
<evidence type="ECO:0000256" key="6">
    <source>
        <dbReference type="ARBA" id="ARBA00022967"/>
    </source>
</evidence>
<dbReference type="InterPro" id="IPR017900">
    <property type="entry name" value="4Fe4S_Fe_S_CS"/>
</dbReference>
<dbReference type="InterPro" id="IPR010226">
    <property type="entry name" value="NADH_quinone_OxRdtase_chainI"/>
</dbReference>
<dbReference type="EMBL" id="BART01030006">
    <property type="protein sequence ID" value="GAH13141.1"/>
    <property type="molecule type" value="Genomic_DNA"/>
</dbReference>
<dbReference type="Gene3D" id="3.30.70.3270">
    <property type="match status" value="1"/>
</dbReference>
<dbReference type="GO" id="GO:0051539">
    <property type="term" value="F:4 iron, 4 sulfur cluster binding"/>
    <property type="evidence" value="ECO:0007669"/>
    <property type="project" value="UniProtKB-KW"/>
</dbReference>
<dbReference type="SUPFAM" id="SSF54862">
    <property type="entry name" value="4Fe-4S ferredoxins"/>
    <property type="match status" value="1"/>
</dbReference>
<dbReference type="PROSITE" id="PS51379">
    <property type="entry name" value="4FE4S_FER_2"/>
    <property type="match status" value="2"/>
</dbReference>
<evidence type="ECO:0000256" key="9">
    <source>
        <dbReference type="ARBA" id="ARBA00023027"/>
    </source>
</evidence>
<organism evidence="13">
    <name type="scientific">marine sediment metagenome</name>
    <dbReference type="NCBI Taxonomy" id="412755"/>
    <lineage>
        <taxon>unclassified sequences</taxon>
        <taxon>metagenomes</taxon>
        <taxon>ecological metagenomes</taxon>
    </lineage>
</organism>
<keyword evidence="3" id="KW-0874">Quinone</keyword>
<evidence type="ECO:0000256" key="4">
    <source>
        <dbReference type="ARBA" id="ARBA00022723"/>
    </source>
</evidence>
<dbReference type="PANTHER" id="PTHR10849:SF24">
    <property type="entry name" value="NADH-QUINONE OXIDOREDUCTASE SUBUNIT I 2"/>
    <property type="match status" value="1"/>
</dbReference>
<dbReference type="Pfam" id="PF12838">
    <property type="entry name" value="Fer4_7"/>
    <property type="match status" value="1"/>
</dbReference>
<dbReference type="GO" id="GO:0016020">
    <property type="term" value="C:membrane"/>
    <property type="evidence" value="ECO:0007669"/>
    <property type="project" value="InterPro"/>
</dbReference>
<evidence type="ECO:0000256" key="8">
    <source>
        <dbReference type="ARBA" id="ARBA00023014"/>
    </source>
</evidence>
<feature type="non-terminal residue" evidence="13">
    <location>
        <position position="129"/>
    </location>
</feature>